<evidence type="ECO:0000256" key="7">
    <source>
        <dbReference type="ARBA" id="ARBA00022833"/>
    </source>
</evidence>
<evidence type="ECO:0000256" key="2">
    <source>
        <dbReference type="ARBA" id="ARBA00008290"/>
    </source>
</evidence>
<comment type="similarity">
    <text evidence="2 9">Belongs to the peptidase M18 family.</text>
</comment>
<keyword evidence="5 9" id="KW-0479">Metal-binding</keyword>
<dbReference type="OrthoDB" id="89722at2"/>
<sequence length="478" mass="52477">MKNKDKEKSPAVMLQEQLGKKWELAWKDLGDEEVEEVKAISNDYMRFLTAGKTERQCVELSVELAEKAGFKPLETYQKTGEIKPGDKVYMIHKDKTVAFFVAGSEPIEKGMAIVGAHIDSPRLDLKPSPLYESDDMAFFKTHYYGGIKKYHWVTIPLAMHGTVVKKDGETVNISIGEAPEDPVFCITDLLPHLSQEQNTKKMTEGITGEGLNIIVGSQPYPEKDLKEGVKLNILNHLYTKYGMMEEDFATAELEVVPAGAARNVGFDESLIGGYGQDDRICAYTALRALVDQETVPIRTRCVILADKEEIGSVGNTGMHSRFFENAVAELIDLMDVNKPELAIRRCFMNSEMLSADVTAGVDPNFAGTHDKGNAPYIGKGMVLSKYGGARGKSGSNDAHAAFMGKMRQTLEAAGVVWQMGELGRVDLGGGGTIAHILAEYGMDVLDCGPALLSMHSPFELASKVDLFMCYKGYKSFLA</sequence>
<keyword evidence="3 9" id="KW-0031">Aminopeptidase</keyword>
<dbReference type="PANTHER" id="PTHR28570:SF2">
    <property type="entry name" value="M18 FAMILY AMINOPEPTIDASE 1-RELATED"/>
    <property type="match status" value="1"/>
</dbReference>
<dbReference type="GO" id="GO:0008237">
    <property type="term" value="F:metallopeptidase activity"/>
    <property type="evidence" value="ECO:0007669"/>
    <property type="project" value="UniProtKB-KW"/>
</dbReference>
<evidence type="ECO:0000256" key="3">
    <source>
        <dbReference type="ARBA" id="ARBA00022438"/>
    </source>
</evidence>
<dbReference type="SUPFAM" id="SSF53187">
    <property type="entry name" value="Zn-dependent exopeptidases"/>
    <property type="match status" value="1"/>
</dbReference>
<dbReference type="Gene3D" id="2.30.250.10">
    <property type="entry name" value="Aminopeptidase i, Domain 2"/>
    <property type="match status" value="1"/>
</dbReference>
<evidence type="ECO:0000256" key="5">
    <source>
        <dbReference type="ARBA" id="ARBA00022723"/>
    </source>
</evidence>
<dbReference type="GO" id="GO:0008270">
    <property type="term" value="F:zinc ion binding"/>
    <property type="evidence" value="ECO:0007669"/>
    <property type="project" value="InterPro"/>
</dbReference>
<dbReference type="SUPFAM" id="SSF101821">
    <property type="entry name" value="Aminopeptidase/glucanase lid domain"/>
    <property type="match status" value="1"/>
</dbReference>
<dbReference type="InterPro" id="IPR001948">
    <property type="entry name" value="Peptidase_M18"/>
</dbReference>
<proteinExistence type="inferred from homology"/>
<gene>
    <name evidence="11" type="primary">apeA</name>
    <name evidence="11" type="ORF">ACWI_18650</name>
</gene>
<dbReference type="GO" id="GO:0004177">
    <property type="term" value="F:aminopeptidase activity"/>
    <property type="evidence" value="ECO:0007669"/>
    <property type="project" value="UniProtKB-KW"/>
</dbReference>
<evidence type="ECO:0000256" key="4">
    <source>
        <dbReference type="ARBA" id="ARBA00022670"/>
    </source>
</evidence>
<dbReference type="RefSeq" id="WP_070371168.1">
    <property type="nucleotide sequence ID" value="NZ_LKEU01000029.1"/>
</dbReference>
<evidence type="ECO:0000313" key="11">
    <source>
        <dbReference type="EMBL" id="OFV70653.1"/>
    </source>
</evidence>
<dbReference type="GO" id="GO:0005737">
    <property type="term" value="C:cytoplasm"/>
    <property type="evidence" value="ECO:0007669"/>
    <property type="project" value="UniProtKB-ARBA"/>
</dbReference>
<comment type="caution">
    <text evidence="11">The sequence shown here is derived from an EMBL/GenBank/DDBJ whole genome shotgun (WGS) entry which is preliminary data.</text>
</comment>
<evidence type="ECO:0000256" key="10">
    <source>
        <dbReference type="RuleBase" id="RU004387"/>
    </source>
</evidence>
<dbReference type="InterPro" id="IPR023358">
    <property type="entry name" value="Peptidase_M18_dom2"/>
</dbReference>
<dbReference type="Proteomes" id="UP000176244">
    <property type="component" value="Unassembled WGS sequence"/>
</dbReference>
<dbReference type="EMBL" id="LKEU01000029">
    <property type="protein sequence ID" value="OFV70653.1"/>
    <property type="molecule type" value="Genomic_DNA"/>
</dbReference>
<dbReference type="AlphaFoldDB" id="A0A1F2PH63"/>
<comment type="cofactor">
    <cofactor evidence="1 10">
        <name>Zn(2+)</name>
        <dbReference type="ChEBI" id="CHEBI:29105"/>
    </cofactor>
</comment>
<keyword evidence="7 9" id="KW-0862">Zinc</keyword>
<name>A0A1F2PH63_9FIRM</name>
<accession>A0A1F2PH63</accession>
<evidence type="ECO:0000256" key="1">
    <source>
        <dbReference type="ARBA" id="ARBA00001947"/>
    </source>
</evidence>
<evidence type="ECO:0000256" key="8">
    <source>
        <dbReference type="ARBA" id="ARBA00023049"/>
    </source>
</evidence>
<keyword evidence="8 9" id="KW-0482">Metalloprotease</keyword>
<evidence type="ECO:0000313" key="12">
    <source>
        <dbReference type="Proteomes" id="UP000176244"/>
    </source>
</evidence>
<keyword evidence="6 9" id="KW-0378">Hydrolase</keyword>
<dbReference type="Pfam" id="PF02127">
    <property type="entry name" value="Peptidase_M18"/>
    <property type="match status" value="1"/>
</dbReference>
<reference evidence="11 12" key="1">
    <citation type="submission" date="2015-09" db="EMBL/GenBank/DDBJ databases">
        <title>Genome sequence of Acetobacterium wieringae DSM 1911.</title>
        <authorList>
            <person name="Poehlein A."/>
            <person name="Bengelsdorf F.R."/>
            <person name="Schiel-Bengelsdorf B."/>
            <person name="Duerre P."/>
            <person name="Daniel R."/>
        </authorList>
    </citation>
    <scope>NUCLEOTIDE SEQUENCE [LARGE SCALE GENOMIC DNA]</scope>
    <source>
        <strain evidence="11 12">DSM 1911</strain>
    </source>
</reference>
<organism evidence="11 12">
    <name type="scientific">Acetobacterium wieringae</name>
    <dbReference type="NCBI Taxonomy" id="52694"/>
    <lineage>
        <taxon>Bacteria</taxon>
        <taxon>Bacillati</taxon>
        <taxon>Bacillota</taxon>
        <taxon>Clostridia</taxon>
        <taxon>Eubacteriales</taxon>
        <taxon>Eubacteriaceae</taxon>
        <taxon>Acetobacterium</taxon>
    </lineage>
</organism>
<dbReference type="STRING" id="52694.ACWI_18650"/>
<evidence type="ECO:0000256" key="9">
    <source>
        <dbReference type="RuleBase" id="RU004386"/>
    </source>
</evidence>
<evidence type="ECO:0000256" key="6">
    <source>
        <dbReference type="ARBA" id="ARBA00022801"/>
    </source>
</evidence>
<dbReference type="Gene3D" id="3.40.630.10">
    <property type="entry name" value="Zn peptidases"/>
    <property type="match status" value="1"/>
</dbReference>
<dbReference type="PRINTS" id="PR00932">
    <property type="entry name" value="AMINO1PTASE"/>
</dbReference>
<dbReference type="GO" id="GO:0006508">
    <property type="term" value="P:proteolysis"/>
    <property type="evidence" value="ECO:0007669"/>
    <property type="project" value="UniProtKB-KW"/>
</dbReference>
<dbReference type="NCBIfam" id="NF002600">
    <property type="entry name" value="PRK02256.1"/>
    <property type="match status" value="1"/>
</dbReference>
<dbReference type="EC" id="3.4.11.-" evidence="10"/>
<protein>
    <recommendedName>
        <fullName evidence="10">M18 family aminopeptidase</fullName>
        <ecNumber evidence="10">3.4.11.-</ecNumber>
    </recommendedName>
</protein>
<dbReference type="PANTHER" id="PTHR28570">
    <property type="entry name" value="ASPARTYL AMINOPEPTIDASE"/>
    <property type="match status" value="1"/>
</dbReference>
<keyword evidence="4 9" id="KW-0645">Protease</keyword>